<keyword evidence="2" id="KW-0378">Hydrolase</keyword>
<keyword evidence="2" id="KW-0645">Protease</keyword>
<feature type="transmembrane region" description="Helical" evidence="1">
    <location>
        <begin position="328"/>
        <end position="348"/>
    </location>
</feature>
<evidence type="ECO:0000313" key="3">
    <source>
        <dbReference type="Proteomes" id="UP001596405"/>
    </source>
</evidence>
<keyword evidence="1" id="KW-0472">Membrane</keyword>
<comment type="caution">
    <text evidence="2">The sequence shown here is derived from an EMBL/GenBank/DDBJ whole genome shotgun (WGS) entry which is preliminary data.</text>
</comment>
<evidence type="ECO:0000256" key="1">
    <source>
        <dbReference type="SAM" id="Phobius"/>
    </source>
</evidence>
<proteinExistence type="predicted"/>
<accession>A0ABW2DG33</accession>
<sequence>MAILVVVPAAIYFLLPDVSLQLTHSTHYVAEPNNLKELLWSGNFYLYFKLIIRVFLENVSTVAFIAAFLILAMWFLYIIKLDIFHKEKLSITILTLVLGMAFSFLSIFFADAATFVFDISYRNEPFYDFFVFCFARIGLIEEGVKLFPVILILAFTREIDEPYDIIYYAAASALGFAFIENLAYFSTLEDQVIQNRALLSVFGHIMFSSFAVYGYVLGKYKTGNHVAGYFVLTYLAAALAHGLFDFLTFIELLPFPYLLFFFYVLAWTIIVNNAINNSPFFSYQVVWQTEKQRYFLAIMLSAMIVLNYLIDVVQLGKHNATIEFIPSFFLGLGFAFFYVSSLMNFDLVKGYWRPIKLDYYNEPPPSDMYGSGEHSPLLLLKMNFLAAQNIVDYHVNLKASPYNDWLLQCLFQTEGKIIDRICIRQPEDEGYEVDPDWFLVELAGAINTTDYHPHLVLVKLKNKSESLLHEEYVECQLKLLRQNYSMNGNRIDYSQCKSCGDVRLSLATLPAFVHV</sequence>
<dbReference type="Proteomes" id="UP001596405">
    <property type="component" value="Unassembled WGS sequence"/>
</dbReference>
<feature type="transmembrane region" description="Helical" evidence="1">
    <location>
        <begin position="295"/>
        <end position="316"/>
    </location>
</feature>
<name>A0ABW2DG33_9BACT</name>
<dbReference type="RefSeq" id="WP_161486745.1">
    <property type="nucleotide sequence ID" value="NZ_JBHSYQ010000003.1"/>
</dbReference>
<protein>
    <submittedName>
        <fullName evidence="2">PrsW family intramembrane metalloprotease</fullName>
    </submittedName>
</protein>
<dbReference type="InterPro" id="IPR026898">
    <property type="entry name" value="PrsW"/>
</dbReference>
<gene>
    <name evidence="2" type="ORF">ACFQHR_03160</name>
</gene>
<feature type="transmembrane region" description="Helical" evidence="1">
    <location>
        <begin position="44"/>
        <end position="77"/>
    </location>
</feature>
<organism evidence="2 3">
    <name type="scientific">Rufibacter roseus</name>
    <dbReference type="NCBI Taxonomy" id="1567108"/>
    <lineage>
        <taxon>Bacteria</taxon>
        <taxon>Pseudomonadati</taxon>
        <taxon>Bacteroidota</taxon>
        <taxon>Cytophagia</taxon>
        <taxon>Cytophagales</taxon>
        <taxon>Hymenobacteraceae</taxon>
        <taxon>Rufibacter</taxon>
    </lineage>
</organism>
<dbReference type="PANTHER" id="PTHR36844:SF1">
    <property type="entry name" value="PROTEASE PRSW"/>
    <property type="match status" value="1"/>
</dbReference>
<feature type="transmembrane region" description="Helical" evidence="1">
    <location>
        <begin position="89"/>
        <end position="109"/>
    </location>
</feature>
<keyword evidence="1" id="KW-0812">Transmembrane</keyword>
<feature type="transmembrane region" description="Helical" evidence="1">
    <location>
        <begin position="129"/>
        <end position="153"/>
    </location>
</feature>
<feature type="transmembrane region" description="Helical" evidence="1">
    <location>
        <begin position="229"/>
        <end position="249"/>
    </location>
</feature>
<dbReference type="GO" id="GO:0008237">
    <property type="term" value="F:metallopeptidase activity"/>
    <property type="evidence" value="ECO:0007669"/>
    <property type="project" value="UniProtKB-KW"/>
</dbReference>
<evidence type="ECO:0000313" key="2">
    <source>
        <dbReference type="EMBL" id="MFC6996605.1"/>
    </source>
</evidence>
<dbReference type="PANTHER" id="PTHR36844">
    <property type="entry name" value="PROTEASE PRSW"/>
    <property type="match status" value="1"/>
</dbReference>
<dbReference type="EMBL" id="JBHSYQ010000003">
    <property type="protein sequence ID" value="MFC6996605.1"/>
    <property type="molecule type" value="Genomic_DNA"/>
</dbReference>
<dbReference type="Pfam" id="PF13367">
    <property type="entry name" value="PrsW-protease"/>
    <property type="match status" value="1"/>
</dbReference>
<feature type="transmembrane region" description="Helical" evidence="1">
    <location>
        <begin position="197"/>
        <end position="217"/>
    </location>
</feature>
<keyword evidence="3" id="KW-1185">Reference proteome</keyword>
<keyword evidence="2" id="KW-0482">Metalloprotease</keyword>
<feature type="transmembrane region" description="Helical" evidence="1">
    <location>
        <begin position="165"/>
        <end position="185"/>
    </location>
</feature>
<reference evidence="3" key="1">
    <citation type="journal article" date="2019" name="Int. J. Syst. Evol. Microbiol.">
        <title>The Global Catalogue of Microorganisms (GCM) 10K type strain sequencing project: providing services to taxonomists for standard genome sequencing and annotation.</title>
        <authorList>
            <consortium name="The Broad Institute Genomics Platform"/>
            <consortium name="The Broad Institute Genome Sequencing Center for Infectious Disease"/>
            <person name="Wu L."/>
            <person name="Ma J."/>
        </authorList>
    </citation>
    <scope>NUCLEOTIDE SEQUENCE [LARGE SCALE GENOMIC DNA]</scope>
    <source>
        <strain evidence="3">CGMCC 4.7393</strain>
    </source>
</reference>
<keyword evidence="1" id="KW-1133">Transmembrane helix</keyword>
<feature type="transmembrane region" description="Helical" evidence="1">
    <location>
        <begin position="255"/>
        <end position="275"/>
    </location>
</feature>